<gene>
    <name evidence="1" type="ORF">Y3_027</name>
</gene>
<evidence type="ECO:0000313" key="2">
    <source>
        <dbReference type="Proteomes" id="UP000240568"/>
    </source>
</evidence>
<organism evidence="1 2">
    <name type="scientific">Erwinia phage vB_EamM_Y3</name>
    <dbReference type="NCBI Taxonomy" id="1983553"/>
    <lineage>
        <taxon>Viruses</taxon>
        <taxon>Duplodnaviria</taxon>
        <taxon>Heunggongvirae</taxon>
        <taxon>Uroviricota</taxon>
        <taxon>Caudoviricetes</taxon>
        <taxon>Sasquatchvirus</taxon>
        <taxon>Sasquatchvirus Y3</taxon>
    </lineage>
</organism>
<dbReference type="Proteomes" id="UP000240568">
    <property type="component" value="Segment"/>
</dbReference>
<protein>
    <submittedName>
        <fullName evidence="1">Uncharacterized protein</fullName>
    </submittedName>
</protein>
<sequence length="130" mass="14597">MIVSADNCPPLNGAAYWERSQDPYHVDAFPNEEAITGPGIATGIRASGWMAIGWHEDCLAFVADGSEYEDDGIDYIHFISFNGHEVRIPRDAPYLSELIQRHISYIEAKAKAKPRSVLCLLRSIFYPVRN</sequence>
<proteinExistence type="predicted"/>
<name>A0A2H4IAT4_9CAUD</name>
<accession>A0A2H4IAT4</accession>
<evidence type="ECO:0000313" key="1">
    <source>
        <dbReference type="EMBL" id="ARW58667.1"/>
    </source>
</evidence>
<dbReference type="EMBL" id="KY984068">
    <property type="protein sequence ID" value="ARW58667.1"/>
    <property type="molecule type" value="Genomic_DNA"/>
</dbReference>
<keyword evidence="2" id="KW-1185">Reference proteome</keyword>
<reference evidence="1 2" key="1">
    <citation type="submission" date="2017-04" db="EMBL/GenBank/DDBJ databases">
        <authorList>
            <person name="Afonso C.L."/>
            <person name="Miller P.J."/>
            <person name="Scott M.A."/>
            <person name="Spackman E."/>
            <person name="Goraichik I."/>
            <person name="Dimitrov K.M."/>
            <person name="Suarez D.L."/>
            <person name="Swayne D.E."/>
        </authorList>
    </citation>
    <scope>NUCLEOTIDE SEQUENCE [LARGE SCALE GENOMIC DNA]</scope>
</reference>